<feature type="region of interest" description="Disordered" evidence="1">
    <location>
        <begin position="303"/>
        <end position="329"/>
    </location>
</feature>
<accession>A0A9K3D1K6</accession>
<comment type="caution">
    <text evidence="2">The sequence shown here is derived from an EMBL/GenBank/DDBJ whole genome shotgun (WGS) entry which is preliminary data.</text>
</comment>
<gene>
    <name evidence="2" type="ORF">KIPB_008240</name>
</gene>
<dbReference type="Proteomes" id="UP000265618">
    <property type="component" value="Unassembled WGS sequence"/>
</dbReference>
<keyword evidence="3" id="KW-1185">Reference proteome</keyword>
<evidence type="ECO:0000313" key="3">
    <source>
        <dbReference type="Proteomes" id="UP000265618"/>
    </source>
</evidence>
<sequence>MTVGGVPQSMVLHDSLSHAVECCRLCHTLCQASASNDIAFGRAGVRPPAMPCSPYQLAHLYPRAALVPRLINRGLHAVASHACQTLQLGLGPVLIDWVRLVVETSSGLLKGGLGEERERERERDKGGLVGIYRSRLSGVRGSDGDDDGEPDPRASLSPEGVAFVQSLQVKLALARTLPVPVDTLAMLSVVYEKGGPALAVILLSLLQRIGVRVRARVLATLAKHTGADTERAQLVNEIVSTTVGNARPDLLLGVTHQGELARYVVNPLHVDAEDMYADEAAGTISSRLPRLWSGADPARYMALVEGEGEEDRERGRDRERAGDRDRDSGDQRLCPFSTLYTLYHDARLRQACGVYQAGVSAHTHTADTSASDAVAQALGDVDRACVAVQDHHAQTPLPSVLTSGLGDILSQETSGCRSLVSYQKGLEKKFRLPLIGLSAAATLRVLVKNGLDNPELFETEAKRCVKVAGLRPSVAAAVHLSVYTSASIDRHRAAGRVFQYAKANRSSVSVAPFIEALLALRDVSNADRLMQYVKEGYDKDVLRGSIVEAAQRK</sequence>
<evidence type="ECO:0000256" key="1">
    <source>
        <dbReference type="SAM" id="MobiDB-lite"/>
    </source>
</evidence>
<feature type="region of interest" description="Disordered" evidence="1">
    <location>
        <begin position="136"/>
        <end position="155"/>
    </location>
</feature>
<evidence type="ECO:0000313" key="2">
    <source>
        <dbReference type="EMBL" id="GIQ86391.1"/>
    </source>
</evidence>
<protein>
    <submittedName>
        <fullName evidence="2">Uncharacterized protein</fullName>
    </submittedName>
</protein>
<dbReference type="AlphaFoldDB" id="A0A9K3D1K6"/>
<organism evidence="2 3">
    <name type="scientific">Kipferlia bialata</name>
    <dbReference type="NCBI Taxonomy" id="797122"/>
    <lineage>
        <taxon>Eukaryota</taxon>
        <taxon>Metamonada</taxon>
        <taxon>Carpediemonas-like organisms</taxon>
        <taxon>Kipferlia</taxon>
    </lineage>
</organism>
<name>A0A9K3D1K6_9EUKA</name>
<feature type="compositionally biased region" description="Basic and acidic residues" evidence="1">
    <location>
        <begin position="311"/>
        <end position="329"/>
    </location>
</feature>
<reference evidence="2 3" key="1">
    <citation type="journal article" date="2018" name="PLoS ONE">
        <title>The draft genome of Kipferlia bialata reveals reductive genome evolution in fornicate parasites.</title>
        <authorList>
            <person name="Tanifuji G."/>
            <person name="Takabayashi S."/>
            <person name="Kume K."/>
            <person name="Takagi M."/>
            <person name="Nakayama T."/>
            <person name="Kamikawa R."/>
            <person name="Inagaki Y."/>
            <person name="Hashimoto T."/>
        </authorList>
    </citation>
    <scope>NUCLEOTIDE SEQUENCE [LARGE SCALE GENOMIC DNA]</scope>
    <source>
        <strain evidence="2">NY0173</strain>
    </source>
</reference>
<proteinExistence type="predicted"/>
<dbReference type="EMBL" id="BDIP01002504">
    <property type="protein sequence ID" value="GIQ86391.1"/>
    <property type="molecule type" value="Genomic_DNA"/>
</dbReference>